<dbReference type="EMBL" id="CM001879">
    <property type="protein sequence ID" value="EOX93308.1"/>
    <property type="molecule type" value="Genomic_DNA"/>
</dbReference>
<dbReference type="AlphaFoldDB" id="A0A061DTK5"/>
<dbReference type="InParanoid" id="A0A061DTK5"/>
<keyword evidence="2" id="KW-1185">Reference proteome</keyword>
<dbReference type="Proteomes" id="UP000026915">
    <property type="component" value="Chromosome 1"/>
</dbReference>
<name>A0A061DTK5_THECC</name>
<proteinExistence type="predicted"/>
<protein>
    <submittedName>
        <fullName evidence="1">Uncharacterized protein</fullName>
    </submittedName>
</protein>
<sequence length="69" mass="7976">MERKGYFSWASPVLMHGINYQYHLLKIQLSESTICHLIFQLSDSGPWGMRHPRNGIGYCLGTSITSWNF</sequence>
<accession>A0A061DTK5</accession>
<evidence type="ECO:0000313" key="1">
    <source>
        <dbReference type="EMBL" id="EOX93308.1"/>
    </source>
</evidence>
<reference evidence="1 2" key="1">
    <citation type="journal article" date="2013" name="Genome Biol.">
        <title>The genome sequence of the most widely cultivated cacao type and its use to identify candidate genes regulating pod color.</title>
        <authorList>
            <person name="Motamayor J.C."/>
            <person name="Mockaitis K."/>
            <person name="Schmutz J."/>
            <person name="Haiminen N."/>
            <person name="Iii D.L."/>
            <person name="Cornejo O."/>
            <person name="Findley S.D."/>
            <person name="Zheng P."/>
            <person name="Utro F."/>
            <person name="Royaert S."/>
            <person name="Saski C."/>
            <person name="Jenkins J."/>
            <person name="Podicheti R."/>
            <person name="Zhao M."/>
            <person name="Scheffler B.E."/>
            <person name="Stack J.C."/>
            <person name="Feltus F.A."/>
            <person name="Mustiga G.M."/>
            <person name="Amores F."/>
            <person name="Phillips W."/>
            <person name="Marelli J.P."/>
            <person name="May G.D."/>
            <person name="Shapiro H."/>
            <person name="Ma J."/>
            <person name="Bustamante C.D."/>
            <person name="Schnell R.J."/>
            <person name="Main D."/>
            <person name="Gilbert D."/>
            <person name="Parida L."/>
            <person name="Kuhn D.N."/>
        </authorList>
    </citation>
    <scope>NUCLEOTIDE SEQUENCE [LARGE SCALE GENOMIC DNA]</scope>
    <source>
        <strain evidence="2">cv. Matina 1-6</strain>
    </source>
</reference>
<dbReference type="Gramene" id="EOX93308">
    <property type="protein sequence ID" value="EOX93308"/>
    <property type="gene ID" value="TCM_002151"/>
</dbReference>
<gene>
    <name evidence="1" type="ORF">TCM_002151</name>
</gene>
<organism evidence="1 2">
    <name type="scientific">Theobroma cacao</name>
    <name type="common">Cacao</name>
    <name type="synonym">Cocoa</name>
    <dbReference type="NCBI Taxonomy" id="3641"/>
    <lineage>
        <taxon>Eukaryota</taxon>
        <taxon>Viridiplantae</taxon>
        <taxon>Streptophyta</taxon>
        <taxon>Embryophyta</taxon>
        <taxon>Tracheophyta</taxon>
        <taxon>Spermatophyta</taxon>
        <taxon>Magnoliopsida</taxon>
        <taxon>eudicotyledons</taxon>
        <taxon>Gunneridae</taxon>
        <taxon>Pentapetalae</taxon>
        <taxon>rosids</taxon>
        <taxon>malvids</taxon>
        <taxon>Malvales</taxon>
        <taxon>Malvaceae</taxon>
        <taxon>Byttnerioideae</taxon>
        <taxon>Theobroma</taxon>
    </lineage>
</organism>
<dbReference type="HOGENOM" id="CLU_2780939_0_0_1"/>
<evidence type="ECO:0000313" key="2">
    <source>
        <dbReference type="Proteomes" id="UP000026915"/>
    </source>
</evidence>